<dbReference type="Proteomes" id="UP000318571">
    <property type="component" value="Chromosome 10"/>
</dbReference>
<dbReference type="GO" id="GO:2000781">
    <property type="term" value="P:positive regulation of double-strand break repair"/>
    <property type="evidence" value="ECO:0007669"/>
    <property type="project" value="InterPro"/>
</dbReference>
<keyword evidence="3" id="KW-1185">Reference proteome</keyword>
<dbReference type="InterPro" id="IPR036420">
    <property type="entry name" value="BRCT_dom_sf"/>
</dbReference>
<dbReference type="PANTHER" id="PTHR46677">
    <property type="entry name" value="SMC5-SMC6 COMPLEX LOCALIZATION FACTOR PROTEIN 1"/>
    <property type="match status" value="1"/>
</dbReference>
<name>A0A553NEB6_TIGCA</name>
<sequence length="498" mass="55354">MSSEKGLMEKASDAASNAANTVKEAVMGKEKDGVDKAVDDAAATVKDAKDAAKDQSNSSSDKAEDVKEAAVNFGNDVKEAAQEAKKDVQYIRRSQTSHLHPETTHLLVHCNQSDGRGLTRRTKKILCALAASKVWLLPHQYILDSLAAGRLLPECQYDLGSNCTGALTELYVAPRDIRLGVEQSGGFFKDWKVVVVLPDLDKRRQYTDILTCGGAHVYPWTLQHLVDNSKECIGRLKMVVTDPSLLLNEKFQEFLMAVGETIPVVSCTFIEEFLTSASNPNPAIFDTLSEDVIQMHMEENAMAVEEPFYDIERLGSPNLGIRPDHVRMKLKLPSRSLASLFNEKCHSPDSDVVEVIQLNETNRVEEEIPSSLEAIDSPPDPHNHVRIQDRTTFKDKIKRLKALADQLRHGHPKELTAIESTSVPTNNFDRLILNSIIAAKANAMKAQLERPPPDQLLGLLVSQNEDHWDPSTIGSIVSEIRYRNEIVVIESPFETPKY</sequence>
<feature type="region of interest" description="Disordered" evidence="1">
    <location>
        <begin position="45"/>
        <end position="66"/>
    </location>
</feature>
<dbReference type="GO" id="GO:1990166">
    <property type="term" value="P:protein localization to site of double-strand break"/>
    <property type="evidence" value="ECO:0007669"/>
    <property type="project" value="TreeGrafter"/>
</dbReference>
<reference evidence="2 3" key="1">
    <citation type="journal article" date="2018" name="Nat. Ecol. Evol.">
        <title>Genomic signatures of mitonuclear coevolution across populations of Tigriopus californicus.</title>
        <authorList>
            <person name="Barreto F.S."/>
            <person name="Watson E.T."/>
            <person name="Lima T.G."/>
            <person name="Willett C.S."/>
            <person name="Edmands S."/>
            <person name="Li W."/>
            <person name="Burton R.S."/>
        </authorList>
    </citation>
    <scope>NUCLEOTIDE SEQUENCE [LARGE SCALE GENOMIC DNA]</scope>
    <source>
        <strain evidence="2 3">San Diego</strain>
    </source>
</reference>
<gene>
    <name evidence="2" type="ORF">TCAL_13179</name>
</gene>
<accession>A0A553NEB6</accession>
<evidence type="ECO:0008006" key="4">
    <source>
        <dbReference type="Google" id="ProtNLM"/>
    </source>
</evidence>
<proteinExistence type="predicted"/>
<dbReference type="InterPro" id="IPR042479">
    <property type="entry name" value="Slf1"/>
</dbReference>
<dbReference type="GO" id="GO:0006974">
    <property type="term" value="P:DNA damage response"/>
    <property type="evidence" value="ECO:0007669"/>
    <property type="project" value="TreeGrafter"/>
</dbReference>
<dbReference type="GO" id="GO:0035861">
    <property type="term" value="C:site of double-strand break"/>
    <property type="evidence" value="ECO:0007669"/>
    <property type="project" value="TreeGrafter"/>
</dbReference>
<protein>
    <recommendedName>
        <fullName evidence="4">BRCT domain-containing protein</fullName>
    </recommendedName>
</protein>
<comment type="caution">
    <text evidence="2">The sequence shown here is derived from an EMBL/GenBank/DDBJ whole genome shotgun (WGS) entry which is preliminary data.</text>
</comment>
<evidence type="ECO:0000313" key="3">
    <source>
        <dbReference type="Proteomes" id="UP000318571"/>
    </source>
</evidence>
<dbReference type="GO" id="GO:0005634">
    <property type="term" value="C:nucleus"/>
    <property type="evidence" value="ECO:0007669"/>
    <property type="project" value="TreeGrafter"/>
</dbReference>
<dbReference type="EMBL" id="VCGU01000458">
    <property type="protein sequence ID" value="TRY63792.1"/>
    <property type="molecule type" value="Genomic_DNA"/>
</dbReference>
<dbReference type="AlphaFoldDB" id="A0A553NEB6"/>
<dbReference type="PANTHER" id="PTHR46677:SF1">
    <property type="entry name" value="SMC5-SMC6 COMPLEX LOCALIZATION FACTOR PROTEIN 1"/>
    <property type="match status" value="1"/>
</dbReference>
<evidence type="ECO:0000256" key="1">
    <source>
        <dbReference type="SAM" id="MobiDB-lite"/>
    </source>
</evidence>
<evidence type="ECO:0000313" key="2">
    <source>
        <dbReference type="EMBL" id="TRY63792.1"/>
    </source>
</evidence>
<dbReference type="SUPFAM" id="SSF52113">
    <property type="entry name" value="BRCT domain"/>
    <property type="match status" value="1"/>
</dbReference>
<dbReference type="Gene3D" id="3.40.50.10190">
    <property type="entry name" value="BRCT domain"/>
    <property type="match status" value="2"/>
</dbReference>
<organism evidence="2 3">
    <name type="scientific">Tigriopus californicus</name>
    <name type="common">Marine copepod</name>
    <dbReference type="NCBI Taxonomy" id="6832"/>
    <lineage>
        <taxon>Eukaryota</taxon>
        <taxon>Metazoa</taxon>
        <taxon>Ecdysozoa</taxon>
        <taxon>Arthropoda</taxon>
        <taxon>Crustacea</taxon>
        <taxon>Multicrustacea</taxon>
        <taxon>Hexanauplia</taxon>
        <taxon>Copepoda</taxon>
        <taxon>Harpacticoida</taxon>
        <taxon>Harpacticidae</taxon>
        <taxon>Tigriopus</taxon>
    </lineage>
</organism>